<dbReference type="FunFam" id="1.10.287.690:FF:000002">
    <property type="entry name" value="DNA polymerase zeta"/>
    <property type="match status" value="1"/>
</dbReference>
<evidence type="ECO:0000256" key="7">
    <source>
        <dbReference type="ARBA" id="ARBA00022679"/>
    </source>
</evidence>
<dbReference type="RefSeq" id="XP_065726049.1">
    <property type="nucleotide sequence ID" value="XM_065869977.1"/>
</dbReference>
<keyword evidence="22" id="KW-0175">Coiled coil</keyword>
<evidence type="ECO:0000256" key="12">
    <source>
        <dbReference type="ARBA" id="ARBA00022771"/>
    </source>
</evidence>
<evidence type="ECO:0000313" key="29">
    <source>
        <dbReference type="Proteomes" id="UP000092730"/>
    </source>
</evidence>
<name>A0AAJ8K917_9TREE</name>
<feature type="compositionally biased region" description="Acidic residues" evidence="23">
    <location>
        <begin position="632"/>
        <end position="649"/>
    </location>
</feature>
<feature type="compositionally biased region" description="Polar residues" evidence="23">
    <location>
        <begin position="1873"/>
        <end position="1884"/>
    </location>
</feature>
<keyword evidence="12" id="KW-0863">Zinc-finger</keyword>
<sequence length="2023" mass="226827">MPYDPGGPSTFSSPFPQPTQSQYPSEPILKLRITHITSTLSAPLPTLRELYVPSRFSTAIPPGNLPERLPVLRIFGTTPSLQKICANIHLCYPYFYVPFPMDSTSSAGGGGLDPLRPERVIKICQRFAVSLNHAICIASRQNPQTSNKYGGGVDPKHLHVVSVMLVKGVPFYGYHIGYSYFLKVSLANPGKLYTALEQLRKPIVLGRTWQPHEAHMSHVLQFMCDFDLYGCGWLEVGGGKFREPLPEGDPYDSPPSPSHGPPELFDTLSVPESMLYDPGLSPAKDTFTPLEIDILPHHILNRNRLKPRNLHHDFIELLHQPLDPNEKLVPAVAELWEDERRRRSLKGLSLGSDAMMPGSGGMGGRSMKELGYKVPKGSGSGKPGEEEDEEEENMGGNWKISRELWEFIEERMKEERTKKGGKLNFNGFSNEVKNGKSGEKGNYDRWIMTTFQAVSAHWPKPPRPPKSTQKSRRSAKSEQNSSQVNGLSSPAQASIALTSSPRGHEPSSPTQAEIPLINIKGEDPYVVNGGAPAHQEENGGEEQDDEEEEEQNPFEAFAMTQASQHAPVELDVNSRMISRHISELDAEDENREVDDYPDEENDNAKRHAEDVRHHAEEGLKFRATQMPRKVNEEEEEEDSDAMYDDEELDELFRQTVAAGFGSNQSTPRKNRFNNGSVTPSSRASTSGSGGYMSSGGMYGRRLERQRRMMEQAGLGDLDTIMDRSSISLSSPQNPWDNRPVTPTKPKTPVSEKPTPTTLMRNLFAKARQPSVSPLNTPTKKSTTLPFDSPNVIMLPPLRRTVGDISSSPSSSSPDEELEKVAQMQHDVTEKLGISQEDLQDAKEELKEIQAELPEQDVVDAFFRPNQIQKTPTSLPSKSTASTNSTGKKDDKMQFLSPTLKGTKRPFTPTFKNDDVDNEDEKTPGATFVPSSALRNPNLPSTRKKVRLASPPLATASQQPLIPANLTLAATPKSTGSTDITHSSQPTTNSDSTTRNMNHQYSQNAWQFHLPPPAQSEIVNTMEDHGVLSAIYQQPFYSNPTDVPSRAKMFAGRMFTLKGNSIKDLQDFESSFEGMLEGRKWLRGKRGKHTWKWGWEYAVPPPTTREVRDWCEKEDNAKRIEIEKHSLLTSQLEKPTQKSRYGFKFSQKRKTKESEREQQNMSVLALEVFAQSRHQLFPDPEKDPITAVFYCYQNDDPSLPDNTSHKGYHTGYICLKSPTMDESRLTALSKDGIRCDIFDNELDLINHIIDITKFWDPDVLAGWELHNSSWGYLVSRANEEFSIDLMDQLSRVVSGHSGPKKDGYSAHHTSTFKVSGRHILNIWRICRSEINLNQYTFENVVFHLLHQRIPHYSPANLTALWRSKTPGHTYRVLKYFFQRVVIYMEIVDAAEIITKNAEFARVFGVDFASVMFRGSQYKVESFMFRIAKPESFVLVSPSKEQVGLQNAPFAVPLIAEPESKYYTHPILVLDFQSLYPSIMIAYNICFSTCLGRVEKFKGTNKFGFTELKVADGLLELLKDYLTVTPNGMIFVKPAVRKSLLAKMLGEILDTRVMVKHAMKGARGDKSLTSLLNARQLGLKLMANVTYGYTSATYSGRMPCIEVADSIVQTGRETLEKAQELIHSRPDWDAQVVYGDTDSLFVALPGRTKDQAFKIGNDIADAVTALNPKPVKLKFEKVYMGSVLMAKKRYVGFKYEHPDEVEPTFDAKGIETIRRDGFPAQQKIEEVCLKLLFRTQDLSQIKDFCRQEWTKILQNRVSVQDFIVAKEVRLGSYSEKGVPPPGAAVAYRRILKDPRDEPQYGERVPYIISNADGRRLIERARMPEEILVNRSLSIDSEYYIRNLLIPPLSRIFNLVGADVENWFDTMPRTKRVSKYENQLNMNGNASRGTGRGRGRGGRGKGRGRGGMRIDSHFKSSHCIVCGVDSASALCTECQSTPSTTTHALLSRQQLATSKLLDLQKICSSCSSTPPGEKILCDSIDCPITYARVGAERDVEDLEDVVGLVRELDLGEGQAGEGMEFESIEL</sequence>
<feature type="compositionally biased region" description="Low complexity" evidence="23">
    <location>
        <begin position="739"/>
        <end position="757"/>
    </location>
</feature>
<dbReference type="CDD" id="cd05534">
    <property type="entry name" value="POLBc_zeta"/>
    <property type="match status" value="1"/>
</dbReference>
<dbReference type="GO" id="GO:0003677">
    <property type="term" value="F:DNA binding"/>
    <property type="evidence" value="ECO:0007669"/>
    <property type="project" value="UniProtKB-KW"/>
</dbReference>
<feature type="compositionally biased region" description="Polar residues" evidence="23">
    <location>
        <begin position="867"/>
        <end position="885"/>
    </location>
</feature>
<keyword evidence="9" id="KW-0235">DNA replication</keyword>
<reference evidence="28" key="2">
    <citation type="submission" date="2024-02" db="EMBL/GenBank/DDBJ databases">
        <title>Comparative genomics of Cryptococcus and Kwoniella reveals pathogenesis evolution and contrasting modes of karyotype evolution via chromosome fusion or intercentromeric recombination.</title>
        <authorList>
            <person name="Coelho M.A."/>
            <person name="David-Palma M."/>
            <person name="Shea T."/>
            <person name="Bowers K."/>
            <person name="McGinley-Smith S."/>
            <person name="Mohammad A.W."/>
            <person name="Gnirke A."/>
            <person name="Yurkov A.M."/>
            <person name="Nowrousian M."/>
            <person name="Sun S."/>
            <person name="Cuomo C.A."/>
            <person name="Heitman J."/>
        </authorList>
    </citation>
    <scope>NUCLEOTIDE SEQUENCE</scope>
    <source>
        <strain evidence="28">CBS 10118</strain>
    </source>
</reference>
<comment type="similarity">
    <text evidence="3">Belongs to the DNA polymerase type-B family.</text>
</comment>
<evidence type="ECO:0000259" key="27">
    <source>
        <dbReference type="Pfam" id="PF24055"/>
    </source>
</evidence>
<evidence type="ECO:0000256" key="18">
    <source>
        <dbReference type="ARBA" id="ARBA00023204"/>
    </source>
</evidence>
<feature type="compositionally biased region" description="Basic residues" evidence="23">
    <location>
        <begin position="1888"/>
        <end position="1903"/>
    </location>
</feature>
<feature type="compositionally biased region" description="Basic and acidic residues" evidence="23">
    <location>
        <begin position="700"/>
        <end position="709"/>
    </location>
</feature>
<comment type="subunit">
    <text evidence="21">Forms DNA polymerase zeta with REV7.</text>
</comment>
<feature type="compositionally biased region" description="Acidic residues" evidence="23">
    <location>
        <begin position="538"/>
        <end position="552"/>
    </location>
</feature>
<dbReference type="GO" id="GO:0006260">
    <property type="term" value="P:DNA replication"/>
    <property type="evidence" value="ECO:0007669"/>
    <property type="project" value="UniProtKB-KW"/>
</dbReference>
<dbReference type="InterPro" id="IPR006172">
    <property type="entry name" value="DNA-dir_DNA_pol_B"/>
</dbReference>
<feature type="region of interest" description="Disordered" evidence="23">
    <location>
        <begin position="867"/>
        <end position="946"/>
    </location>
</feature>
<dbReference type="InterPro" id="IPR042087">
    <property type="entry name" value="DNA_pol_B_thumb"/>
</dbReference>
<feature type="domain" description="DNA-directed DNA polymerase family B exonuclease" evidence="25">
    <location>
        <begin position="1132"/>
        <end position="1339"/>
    </location>
</feature>
<feature type="domain" description="DNA-directed DNA polymerase family B multifunctional" evidence="24">
    <location>
        <begin position="1405"/>
        <end position="1851"/>
    </location>
</feature>
<keyword evidence="15" id="KW-0408">Iron</keyword>
<feature type="region of interest" description="Disordered" evidence="23">
    <location>
        <begin position="582"/>
        <end position="791"/>
    </location>
</feature>
<evidence type="ECO:0000256" key="23">
    <source>
        <dbReference type="SAM" id="MobiDB-lite"/>
    </source>
</evidence>
<feature type="compositionally biased region" description="Polar residues" evidence="23">
    <location>
        <begin position="769"/>
        <end position="785"/>
    </location>
</feature>
<dbReference type="InterPro" id="IPR012337">
    <property type="entry name" value="RNaseH-like_sf"/>
</dbReference>
<keyword evidence="7" id="KW-0808">Transferase</keyword>
<feature type="region of interest" description="Disordered" evidence="23">
    <location>
        <begin position="1872"/>
        <end position="1904"/>
    </location>
</feature>
<dbReference type="PRINTS" id="PR00106">
    <property type="entry name" value="DNAPOLB"/>
</dbReference>
<dbReference type="GeneID" id="30213304"/>
<evidence type="ECO:0000259" key="25">
    <source>
        <dbReference type="Pfam" id="PF03104"/>
    </source>
</evidence>
<keyword evidence="6" id="KW-0004">4Fe-4S</keyword>
<feature type="compositionally biased region" description="Polar residues" evidence="23">
    <location>
        <begin position="722"/>
        <end position="735"/>
    </location>
</feature>
<dbReference type="InterPro" id="IPR023211">
    <property type="entry name" value="DNA_pol_palm_dom_sf"/>
</dbReference>
<keyword evidence="17" id="KW-0238">DNA-binding</keyword>
<feature type="region of interest" description="Disordered" evidence="23">
    <location>
        <begin position="374"/>
        <end position="396"/>
    </location>
</feature>
<dbReference type="InterPro" id="IPR036397">
    <property type="entry name" value="RNaseH_sf"/>
</dbReference>
<evidence type="ECO:0000256" key="15">
    <source>
        <dbReference type="ARBA" id="ARBA00023004"/>
    </source>
</evidence>
<dbReference type="InterPro" id="IPR025687">
    <property type="entry name" value="Znf-C4pol"/>
</dbReference>
<evidence type="ECO:0000256" key="1">
    <source>
        <dbReference type="ARBA" id="ARBA00001966"/>
    </source>
</evidence>
<evidence type="ECO:0000256" key="22">
    <source>
        <dbReference type="SAM" id="Coils"/>
    </source>
</evidence>
<keyword evidence="10" id="KW-0479">Metal-binding</keyword>
<dbReference type="PANTHER" id="PTHR45812">
    <property type="entry name" value="DNA POLYMERASE ZETA CATALYTIC SUBUNIT"/>
    <property type="match status" value="1"/>
</dbReference>
<dbReference type="Pfam" id="PF24055">
    <property type="entry name" value="POL3_N"/>
    <property type="match status" value="1"/>
</dbReference>
<dbReference type="InterPro" id="IPR030559">
    <property type="entry name" value="PolZ_Rev3"/>
</dbReference>
<feature type="compositionally biased region" description="Polar residues" evidence="23">
    <location>
        <begin position="661"/>
        <end position="685"/>
    </location>
</feature>
<keyword evidence="11" id="KW-0227">DNA damage</keyword>
<dbReference type="GO" id="GO:0003887">
    <property type="term" value="F:DNA-directed DNA polymerase activity"/>
    <property type="evidence" value="ECO:0007669"/>
    <property type="project" value="UniProtKB-KW"/>
</dbReference>
<evidence type="ECO:0000256" key="21">
    <source>
        <dbReference type="ARBA" id="ARBA00066055"/>
    </source>
</evidence>
<evidence type="ECO:0000256" key="10">
    <source>
        <dbReference type="ARBA" id="ARBA00022723"/>
    </source>
</evidence>
<dbReference type="EMBL" id="CP144543">
    <property type="protein sequence ID" value="WVW83005.1"/>
    <property type="molecule type" value="Genomic_DNA"/>
</dbReference>
<accession>A0AAJ8K917</accession>
<evidence type="ECO:0000259" key="24">
    <source>
        <dbReference type="Pfam" id="PF00136"/>
    </source>
</evidence>
<dbReference type="CDD" id="cd05778">
    <property type="entry name" value="DNA_polB_zeta_exo"/>
    <property type="match status" value="1"/>
</dbReference>
<dbReference type="GO" id="GO:0042276">
    <property type="term" value="P:error-prone translesion synthesis"/>
    <property type="evidence" value="ECO:0007669"/>
    <property type="project" value="TreeGrafter"/>
</dbReference>
<protein>
    <recommendedName>
        <fullName evidence="5">DNA polymerase zeta catalytic subunit</fullName>
        <ecNumber evidence="4">2.7.7.7</ecNumber>
    </recommendedName>
</protein>
<evidence type="ECO:0000313" key="28">
    <source>
        <dbReference type="EMBL" id="WVW83005.1"/>
    </source>
</evidence>
<dbReference type="Gene3D" id="3.90.1600.10">
    <property type="entry name" value="Palm domain of DNA polymerase"/>
    <property type="match status" value="1"/>
</dbReference>
<keyword evidence="16" id="KW-0411">Iron-sulfur</keyword>
<dbReference type="EC" id="2.7.7.7" evidence="4"/>
<dbReference type="InterPro" id="IPR006134">
    <property type="entry name" value="DNA-dir_DNA_pol_B_multi_dom"/>
</dbReference>
<reference evidence="28" key="1">
    <citation type="submission" date="2013-07" db="EMBL/GenBank/DDBJ databases">
        <authorList>
            <consortium name="The Broad Institute Genome Sequencing Platform"/>
            <person name="Cuomo C."/>
            <person name="Litvintseva A."/>
            <person name="Chen Y."/>
            <person name="Heitman J."/>
            <person name="Sun S."/>
            <person name="Springer D."/>
            <person name="Dromer F."/>
            <person name="Young S.K."/>
            <person name="Zeng Q."/>
            <person name="Gargeya S."/>
            <person name="Fitzgerald M."/>
            <person name="Abouelleil A."/>
            <person name="Alvarado L."/>
            <person name="Berlin A.M."/>
            <person name="Chapman S.B."/>
            <person name="Dewar J."/>
            <person name="Goldberg J."/>
            <person name="Griggs A."/>
            <person name="Gujja S."/>
            <person name="Hansen M."/>
            <person name="Howarth C."/>
            <person name="Imamovic A."/>
            <person name="Larimer J."/>
            <person name="McCowan C."/>
            <person name="Murphy C."/>
            <person name="Pearson M."/>
            <person name="Priest M."/>
            <person name="Roberts A."/>
            <person name="Saif S."/>
            <person name="Shea T."/>
            <person name="Sykes S."/>
            <person name="Wortman J."/>
            <person name="Nusbaum C."/>
            <person name="Birren B."/>
        </authorList>
    </citation>
    <scope>NUCLEOTIDE SEQUENCE</scope>
    <source>
        <strain evidence="28">CBS 10118</strain>
    </source>
</reference>
<feature type="compositionally biased region" description="Acidic residues" evidence="23">
    <location>
        <begin position="584"/>
        <end position="601"/>
    </location>
</feature>
<evidence type="ECO:0000256" key="6">
    <source>
        <dbReference type="ARBA" id="ARBA00022485"/>
    </source>
</evidence>
<feature type="region of interest" description="Disordered" evidence="23">
    <location>
        <begin position="971"/>
        <end position="995"/>
    </location>
</feature>
<comment type="cofactor">
    <cofactor evidence="1">
        <name>[4Fe-4S] cluster</name>
        <dbReference type="ChEBI" id="CHEBI:49883"/>
    </cofactor>
</comment>
<dbReference type="Pfam" id="PF00136">
    <property type="entry name" value="DNA_pol_B"/>
    <property type="match status" value="1"/>
</dbReference>
<feature type="compositionally biased region" description="Basic and acidic residues" evidence="23">
    <location>
        <begin position="433"/>
        <end position="442"/>
    </location>
</feature>
<dbReference type="InterPro" id="IPR056435">
    <property type="entry name" value="DPOD/Z_N"/>
</dbReference>
<dbReference type="GO" id="GO:0000166">
    <property type="term" value="F:nucleotide binding"/>
    <property type="evidence" value="ECO:0007669"/>
    <property type="project" value="InterPro"/>
</dbReference>
<feature type="compositionally biased region" description="Polar residues" evidence="23">
    <location>
        <begin position="477"/>
        <end position="511"/>
    </location>
</feature>
<dbReference type="Gene3D" id="3.30.342.10">
    <property type="entry name" value="DNA Polymerase, chain B, domain 1"/>
    <property type="match status" value="1"/>
</dbReference>
<feature type="compositionally biased region" description="Gly residues" evidence="23">
    <location>
        <begin position="687"/>
        <end position="698"/>
    </location>
</feature>
<keyword evidence="8" id="KW-0548">Nucleotidyltransferase</keyword>
<evidence type="ECO:0000256" key="14">
    <source>
        <dbReference type="ARBA" id="ARBA00022932"/>
    </source>
</evidence>
<feature type="domain" description="C4-type zinc-finger of DNA polymerase delta" evidence="26">
    <location>
        <begin position="1916"/>
        <end position="1985"/>
    </location>
</feature>
<evidence type="ECO:0000256" key="3">
    <source>
        <dbReference type="ARBA" id="ARBA00005755"/>
    </source>
</evidence>
<keyword evidence="19" id="KW-0539">Nucleus</keyword>
<dbReference type="SUPFAM" id="SSF56672">
    <property type="entry name" value="DNA/RNA polymerases"/>
    <property type="match status" value="1"/>
</dbReference>
<evidence type="ECO:0000259" key="26">
    <source>
        <dbReference type="Pfam" id="PF14260"/>
    </source>
</evidence>
<dbReference type="FunFam" id="3.30.420.10:FF:000024">
    <property type="entry name" value="DNA polymerase zeta catalytic subunit"/>
    <property type="match status" value="1"/>
</dbReference>
<comment type="catalytic activity">
    <reaction evidence="20">
        <text>DNA(n) + a 2'-deoxyribonucleoside 5'-triphosphate = DNA(n+1) + diphosphate</text>
        <dbReference type="Rhea" id="RHEA:22508"/>
        <dbReference type="Rhea" id="RHEA-COMP:17339"/>
        <dbReference type="Rhea" id="RHEA-COMP:17340"/>
        <dbReference type="ChEBI" id="CHEBI:33019"/>
        <dbReference type="ChEBI" id="CHEBI:61560"/>
        <dbReference type="ChEBI" id="CHEBI:173112"/>
        <dbReference type="EC" id="2.7.7.7"/>
    </reaction>
</comment>
<dbReference type="GO" id="GO:0000724">
    <property type="term" value="P:double-strand break repair via homologous recombination"/>
    <property type="evidence" value="ECO:0007669"/>
    <property type="project" value="TreeGrafter"/>
</dbReference>
<feature type="coiled-coil region" evidence="22">
    <location>
        <begin position="831"/>
        <end position="858"/>
    </location>
</feature>
<dbReference type="GO" id="GO:0005634">
    <property type="term" value="C:nucleus"/>
    <property type="evidence" value="ECO:0007669"/>
    <property type="project" value="UniProtKB-SubCell"/>
</dbReference>
<proteinExistence type="inferred from homology"/>
<comment type="subcellular location">
    <subcellularLocation>
        <location evidence="2">Nucleus</location>
    </subcellularLocation>
</comment>
<dbReference type="InterPro" id="IPR043502">
    <property type="entry name" value="DNA/RNA_pol_sf"/>
</dbReference>
<dbReference type="FunFam" id="1.10.132.60:FF:000007">
    <property type="entry name" value="DNA polymerase"/>
    <property type="match status" value="1"/>
</dbReference>
<dbReference type="GO" id="GO:0008270">
    <property type="term" value="F:zinc ion binding"/>
    <property type="evidence" value="ECO:0007669"/>
    <property type="project" value="UniProtKB-KW"/>
</dbReference>
<dbReference type="PANTHER" id="PTHR45812:SF1">
    <property type="entry name" value="DNA POLYMERASE ZETA CATALYTIC SUBUNIT"/>
    <property type="match status" value="1"/>
</dbReference>
<feature type="compositionally biased region" description="Polar residues" evidence="23">
    <location>
        <begin position="928"/>
        <end position="940"/>
    </location>
</feature>
<keyword evidence="14" id="KW-0239">DNA-directed DNA polymerase</keyword>
<feature type="region of interest" description="Disordered" evidence="23">
    <location>
        <begin position="415"/>
        <end position="442"/>
    </location>
</feature>
<dbReference type="InterPro" id="IPR017964">
    <property type="entry name" value="DNA-dir_DNA_pol_B_CS"/>
</dbReference>
<dbReference type="SUPFAM" id="SSF53098">
    <property type="entry name" value="Ribonuclease H-like"/>
    <property type="match status" value="1"/>
</dbReference>
<dbReference type="GO" id="GO:0051539">
    <property type="term" value="F:4 iron, 4 sulfur cluster binding"/>
    <property type="evidence" value="ECO:0007669"/>
    <property type="project" value="UniProtKB-KW"/>
</dbReference>
<feature type="region of interest" description="Disordered" evidence="23">
    <location>
        <begin position="1"/>
        <end position="23"/>
    </location>
</feature>
<evidence type="ECO:0000256" key="8">
    <source>
        <dbReference type="ARBA" id="ARBA00022695"/>
    </source>
</evidence>
<keyword evidence="29" id="KW-1185">Reference proteome</keyword>
<dbReference type="Pfam" id="PF14260">
    <property type="entry name" value="zf-C4pol"/>
    <property type="match status" value="1"/>
</dbReference>
<dbReference type="Proteomes" id="UP000092730">
    <property type="component" value="Chromosome 3"/>
</dbReference>
<evidence type="ECO:0000256" key="17">
    <source>
        <dbReference type="ARBA" id="ARBA00023125"/>
    </source>
</evidence>
<dbReference type="Gene3D" id="1.10.287.690">
    <property type="entry name" value="Helix hairpin bin"/>
    <property type="match status" value="1"/>
</dbReference>
<organism evidence="28 29">
    <name type="scientific">Kwoniella bestiolae CBS 10118</name>
    <dbReference type="NCBI Taxonomy" id="1296100"/>
    <lineage>
        <taxon>Eukaryota</taxon>
        <taxon>Fungi</taxon>
        <taxon>Dikarya</taxon>
        <taxon>Basidiomycota</taxon>
        <taxon>Agaricomycotina</taxon>
        <taxon>Tremellomycetes</taxon>
        <taxon>Tremellales</taxon>
        <taxon>Cryptococcaceae</taxon>
        <taxon>Kwoniella</taxon>
    </lineage>
</organism>
<evidence type="ECO:0000256" key="5">
    <source>
        <dbReference type="ARBA" id="ARBA00021589"/>
    </source>
</evidence>
<feature type="domain" description="DNA polymerase delta/zeta catalytic subunit N-terminal" evidence="27">
    <location>
        <begin position="92"/>
        <end position="190"/>
    </location>
</feature>
<keyword evidence="13" id="KW-0862">Zinc</keyword>
<dbReference type="PROSITE" id="PS00116">
    <property type="entry name" value="DNA_POLYMERASE_B"/>
    <property type="match status" value="1"/>
</dbReference>
<evidence type="ECO:0000256" key="4">
    <source>
        <dbReference type="ARBA" id="ARBA00012417"/>
    </source>
</evidence>
<dbReference type="GO" id="GO:0016035">
    <property type="term" value="C:zeta DNA polymerase complex"/>
    <property type="evidence" value="ECO:0007669"/>
    <property type="project" value="InterPro"/>
</dbReference>
<dbReference type="Pfam" id="PF03104">
    <property type="entry name" value="DNA_pol_B_exo1"/>
    <property type="match status" value="1"/>
</dbReference>
<dbReference type="Gene3D" id="1.10.132.60">
    <property type="entry name" value="DNA polymerase family B, C-terminal domain"/>
    <property type="match status" value="1"/>
</dbReference>
<dbReference type="InterPro" id="IPR006133">
    <property type="entry name" value="DNA-dir_DNA_pol_B_exonuc"/>
</dbReference>
<gene>
    <name evidence="28" type="ORF">I302_105021</name>
</gene>
<feature type="region of interest" description="Disordered" evidence="23">
    <location>
        <begin position="454"/>
        <end position="553"/>
    </location>
</feature>
<evidence type="ECO:0000256" key="9">
    <source>
        <dbReference type="ARBA" id="ARBA00022705"/>
    </source>
</evidence>
<evidence type="ECO:0000256" key="19">
    <source>
        <dbReference type="ARBA" id="ARBA00023242"/>
    </source>
</evidence>
<feature type="compositionally biased region" description="Basic and acidic residues" evidence="23">
    <location>
        <begin position="602"/>
        <end position="620"/>
    </location>
</feature>
<evidence type="ECO:0000256" key="20">
    <source>
        <dbReference type="ARBA" id="ARBA00049244"/>
    </source>
</evidence>
<dbReference type="Gene3D" id="3.30.420.10">
    <property type="entry name" value="Ribonuclease H-like superfamily/Ribonuclease H"/>
    <property type="match status" value="1"/>
</dbReference>
<evidence type="ECO:0000256" key="13">
    <source>
        <dbReference type="ARBA" id="ARBA00022833"/>
    </source>
</evidence>
<dbReference type="KEGG" id="kbi:30213304"/>
<keyword evidence="18" id="KW-0234">DNA repair</keyword>
<evidence type="ECO:0000256" key="16">
    <source>
        <dbReference type="ARBA" id="ARBA00023014"/>
    </source>
</evidence>
<dbReference type="SMART" id="SM00486">
    <property type="entry name" value="POLBc"/>
    <property type="match status" value="1"/>
</dbReference>
<feature type="region of interest" description="Disordered" evidence="23">
    <location>
        <begin position="244"/>
        <end position="264"/>
    </location>
</feature>
<evidence type="ECO:0000256" key="2">
    <source>
        <dbReference type="ARBA" id="ARBA00004123"/>
    </source>
</evidence>
<evidence type="ECO:0000256" key="11">
    <source>
        <dbReference type="ARBA" id="ARBA00022763"/>
    </source>
</evidence>